<evidence type="ECO:0000313" key="2">
    <source>
        <dbReference type="EMBL" id="CAB4302509.1"/>
    </source>
</evidence>
<dbReference type="AlphaFoldDB" id="A0A6J5WLV1"/>
<feature type="compositionally biased region" description="Polar residues" evidence="1">
    <location>
        <begin position="58"/>
        <end position="68"/>
    </location>
</feature>
<feature type="compositionally biased region" description="Polar residues" evidence="1">
    <location>
        <begin position="16"/>
        <end position="32"/>
    </location>
</feature>
<evidence type="ECO:0000313" key="3">
    <source>
        <dbReference type="Proteomes" id="UP000507245"/>
    </source>
</evidence>
<gene>
    <name evidence="2" type="ORF">ORAREDHAP_LOCUS18302</name>
</gene>
<sequence length="68" mass="7594">MDQAPTPAYDHFPPHRTTNQASYRMAPTTSAPYSIGGKQRDNFQGRLDGNKRNKDSGGRNNFRSPKNA</sequence>
<name>A0A6J5WLV1_PRUAR</name>
<accession>A0A6J5WLV1</accession>
<proteinExistence type="predicted"/>
<dbReference type="EMBL" id="CAEKKB010000003">
    <property type="protein sequence ID" value="CAB4302509.1"/>
    <property type="molecule type" value="Genomic_DNA"/>
</dbReference>
<dbReference type="Proteomes" id="UP000507245">
    <property type="component" value="Unassembled WGS sequence"/>
</dbReference>
<keyword evidence="3" id="KW-1185">Reference proteome</keyword>
<feature type="compositionally biased region" description="Basic and acidic residues" evidence="1">
    <location>
        <begin position="38"/>
        <end position="57"/>
    </location>
</feature>
<evidence type="ECO:0000256" key="1">
    <source>
        <dbReference type="SAM" id="MobiDB-lite"/>
    </source>
</evidence>
<organism evidence="2 3">
    <name type="scientific">Prunus armeniaca</name>
    <name type="common">Apricot</name>
    <name type="synonym">Armeniaca vulgaris</name>
    <dbReference type="NCBI Taxonomy" id="36596"/>
    <lineage>
        <taxon>Eukaryota</taxon>
        <taxon>Viridiplantae</taxon>
        <taxon>Streptophyta</taxon>
        <taxon>Embryophyta</taxon>
        <taxon>Tracheophyta</taxon>
        <taxon>Spermatophyta</taxon>
        <taxon>Magnoliopsida</taxon>
        <taxon>eudicotyledons</taxon>
        <taxon>Gunneridae</taxon>
        <taxon>Pentapetalae</taxon>
        <taxon>rosids</taxon>
        <taxon>fabids</taxon>
        <taxon>Rosales</taxon>
        <taxon>Rosaceae</taxon>
        <taxon>Amygdaloideae</taxon>
        <taxon>Amygdaleae</taxon>
        <taxon>Prunus</taxon>
    </lineage>
</organism>
<feature type="region of interest" description="Disordered" evidence="1">
    <location>
        <begin position="1"/>
        <end position="68"/>
    </location>
</feature>
<protein>
    <submittedName>
        <fullName evidence="2">Uncharacterized protein</fullName>
    </submittedName>
</protein>
<reference evidence="3" key="1">
    <citation type="journal article" date="2020" name="Genome Biol.">
        <title>Gamete binning: chromosome-level and haplotype-resolved genome assembly enabled by high-throughput single-cell sequencing of gamete genomes.</title>
        <authorList>
            <person name="Campoy J.A."/>
            <person name="Sun H."/>
            <person name="Goel M."/>
            <person name="Jiao W.-B."/>
            <person name="Folz-Donahue K."/>
            <person name="Wang N."/>
            <person name="Rubio M."/>
            <person name="Liu C."/>
            <person name="Kukat C."/>
            <person name="Ruiz D."/>
            <person name="Huettel B."/>
            <person name="Schneeberger K."/>
        </authorList>
    </citation>
    <scope>NUCLEOTIDE SEQUENCE [LARGE SCALE GENOMIC DNA]</scope>
    <source>
        <strain evidence="3">cv. Rojo Pasion</strain>
    </source>
</reference>